<dbReference type="GO" id="GO:0045211">
    <property type="term" value="C:postsynaptic membrane"/>
    <property type="evidence" value="ECO:0007669"/>
    <property type="project" value="UniProtKB-SubCell"/>
</dbReference>
<evidence type="ECO:0000256" key="24">
    <source>
        <dbReference type="SAM" id="Coils"/>
    </source>
</evidence>
<evidence type="ECO:0000256" key="12">
    <source>
        <dbReference type="ARBA" id="ARBA00023157"/>
    </source>
</evidence>
<dbReference type="Pfam" id="PF10613">
    <property type="entry name" value="Lig_chan-Glu_bd"/>
    <property type="match status" value="1"/>
</dbReference>
<keyword evidence="15 23" id="KW-0628">Postsynaptic cell membrane</keyword>
<feature type="signal peptide" evidence="26">
    <location>
        <begin position="1"/>
        <end position="39"/>
    </location>
</feature>
<evidence type="ECO:0000256" key="6">
    <source>
        <dbReference type="ARBA" id="ARBA00022837"/>
    </source>
</evidence>
<keyword evidence="9 23" id="KW-0770">Synapse</keyword>
<keyword evidence="10 23" id="KW-0406">Ion transport</keyword>
<dbReference type="SMART" id="SM00079">
    <property type="entry name" value="PBPe"/>
    <property type="match status" value="1"/>
</dbReference>
<proteinExistence type="inferred from homology"/>
<evidence type="ECO:0000256" key="4">
    <source>
        <dbReference type="ARBA" id="ARBA00022692"/>
    </source>
</evidence>
<keyword evidence="6" id="KW-0106">Calcium</keyword>
<dbReference type="InterPro" id="IPR001320">
    <property type="entry name" value="Iontro_rcpt_C"/>
</dbReference>
<comment type="subcellular location">
    <subcellularLocation>
        <location evidence="1">Cell membrane</location>
        <topology evidence="1">Multi-pass membrane protein</topology>
    </subcellularLocation>
    <subcellularLocation>
        <location evidence="23">Postsynaptic cell membrane</location>
        <topology evidence="23">Multi-pass membrane protein</topology>
    </subcellularLocation>
</comment>
<keyword evidence="24" id="KW-0175">Coiled coil</keyword>
<evidence type="ECO:0000256" key="23">
    <source>
        <dbReference type="RuleBase" id="RU367118"/>
    </source>
</evidence>
<gene>
    <name evidence="30" type="primary">grin3a</name>
</gene>
<evidence type="ECO:0000313" key="29">
    <source>
        <dbReference type="Proteomes" id="UP000515145"/>
    </source>
</evidence>
<dbReference type="CDD" id="cd13720">
    <property type="entry name" value="PBP2_iGluR_NMDA_Nr3"/>
    <property type="match status" value="1"/>
</dbReference>
<evidence type="ECO:0000256" key="22">
    <source>
        <dbReference type="PIRSR" id="PIRSR601508-3"/>
    </source>
</evidence>
<dbReference type="GO" id="GO:0015276">
    <property type="term" value="F:ligand-gated monoatomic ion channel activity"/>
    <property type="evidence" value="ECO:0007669"/>
    <property type="project" value="InterPro"/>
</dbReference>
<feature type="region of interest" description="Disordered" evidence="25">
    <location>
        <begin position="1118"/>
        <end position="1142"/>
    </location>
</feature>
<feature type="domain" description="Ionotropic glutamate receptor L-glutamate and glycine-binding" evidence="28">
    <location>
        <begin position="619"/>
        <end position="677"/>
    </location>
</feature>
<feature type="binding site" evidence="20">
    <location>
        <position position="900"/>
    </location>
    <ligand>
        <name>L-glutamate</name>
        <dbReference type="ChEBI" id="CHEBI:29985"/>
    </ligand>
</feature>
<evidence type="ECO:0000256" key="21">
    <source>
        <dbReference type="PIRSR" id="PIRSR601508-2"/>
    </source>
</evidence>
<evidence type="ECO:0000256" key="26">
    <source>
        <dbReference type="SAM" id="SignalP"/>
    </source>
</evidence>
<evidence type="ECO:0000256" key="19">
    <source>
        <dbReference type="ARBA" id="ARBA00036634"/>
    </source>
</evidence>
<feature type="binding site" evidence="20">
    <location>
        <position position="693"/>
    </location>
    <ligand>
        <name>L-glutamate</name>
        <dbReference type="ChEBI" id="CHEBI:29985"/>
    </ligand>
</feature>
<dbReference type="FunFam" id="3.40.190.10:FF:000066">
    <property type="entry name" value="Glutamate receptor ionotropic, NMDA 3A"/>
    <property type="match status" value="1"/>
</dbReference>
<feature type="disulfide bond" evidence="22">
    <location>
        <begin position="914"/>
        <end position="968"/>
    </location>
</feature>
<dbReference type="FunFam" id="3.40.190.10:FF:000045">
    <property type="entry name" value="Putative glutamate receptor ionotropic NMDA 3A"/>
    <property type="match status" value="1"/>
</dbReference>
<keyword evidence="2 23" id="KW-0813">Transport</keyword>
<evidence type="ECO:0000256" key="7">
    <source>
        <dbReference type="ARBA" id="ARBA00022842"/>
    </source>
</evidence>
<evidence type="ECO:0000256" key="16">
    <source>
        <dbReference type="ARBA" id="ARBA00023286"/>
    </source>
</evidence>
<keyword evidence="3 23" id="KW-1003">Cell membrane</keyword>
<protein>
    <recommendedName>
        <fullName evidence="23">Glutamate receptor</fullName>
    </recommendedName>
</protein>
<keyword evidence="17 23" id="KW-0407">Ion channel</keyword>
<evidence type="ECO:0000256" key="11">
    <source>
        <dbReference type="ARBA" id="ARBA00023136"/>
    </source>
</evidence>
<dbReference type="SUPFAM" id="SSF53822">
    <property type="entry name" value="Periplasmic binding protein-like I"/>
    <property type="match status" value="1"/>
</dbReference>
<accession>A0A6P7J9G6</accession>
<dbReference type="InParanoid" id="A0A6P7J9G6"/>
<organism evidence="29 30">
    <name type="scientific">Parambassis ranga</name>
    <name type="common">Indian glassy fish</name>
    <dbReference type="NCBI Taxonomy" id="210632"/>
    <lineage>
        <taxon>Eukaryota</taxon>
        <taxon>Metazoa</taxon>
        <taxon>Chordata</taxon>
        <taxon>Craniata</taxon>
        <taxon>Vertebrata</taxon>
        <taxon>Euteleostomi</taxon>
        <taxon>Actinopterygii</taxon>
        <taxon>Neopterygii</taxon>
        <taxon>Teleostei</taxon>
        <taxon>Neoteleostei</taxon>
        <taxon>Acanthomorphata</taxon>
        <taxon>Ovalentaria</taxon>
        <taxon>Ambassidae</taxon>
        <taxon>Parambassis</taxon>
    </lineage>
</organism>
<comment type="catalytic activity">
    <reaction evidence="18">
        <text>Na(+)(in) = Na(+)(out)</text>
        <dbReference type="Rhea" id="RHEA:34963"/>
        <dbReference type="ChEBI" id="CHEBI:29101"/>
    </reaction>
</comment>
<feature type="binding site" evidence="20">
    <location>
        <position position="856"/>
    </location>
    <ligand>
        <name>L-glutamate</name>
        <dbReference type="ChEBI" id="CHEBI:29985"/>
    </ligand>
</feature>
<dbReference type="Gene3D" id="3.40.190.10">
    <property type="entry name" value="Periplasmic binding protein-like II"/>
    <property type="match status" value="3"/>
</dbReference>
<feature type="transmembrane region" description="Helical" evidence="23">
    <location>
        <begin position="771"/>
        <end position="789"/>
    </location>
</feature>
<keyword evidence="13 23" id="KW-0675">Receptor</keyword>
<dbReference type="InterPro" id="IPR019594">
    <property type="entry name" value="Glu/Gly-bd"/>
</dbReference>
<keyword evidence="8 23" id="KW-1133">Transmembrane helix</keyword>
<evidence type="ECO:0000256" key="5">
    <source>
        <dbReference type="ARBA" id="ARBA00022729"/>
    </source>
</evidence>
<evidence type="ECO:0000256" key="13">
    <source>
        <dbReference type="ARBA" id="ARBA00023170"/>
    </source>
</evidence>
<keyword evidence="16 23" id="KW-1071">Ligand-gated ion channel</keyword>
<name>A0A6P7J9G6_9TELE</name>
<keyword evidence="14" id="KW-0325">Glycoprotein</keyword>
<evidence type="ECO:0000256" key="18">
    <source>
        <dbReference type="ARBA" id="ARBA00036239"/>
    </source>
</evidence>
<keyword evidence="11 23" id="KW-0472">Membrane</keyword>
<dbReference type="InterPro" id="IPR001508">
    <property type="entry name" value="Iono_Glu_rcpt_met"/>
</dbReference>
<dbReference type="RefSeq" id="XP_028273280.1">
    <property type="nucleotide sequence ID" value="XM_028417479.1"/>
</dbReference>
<evidence type="ECO:0000256" key="15">
    <source>
        <dbReference type="ARBA" id="ARBA00023257"/>
    </source>
</evidence>
<keyword evidence="5 26" id="KW-0732">Signal</keyword>
<dbReference type="OrthoDB" id="5984008at2759"/>
<dbReference type="CTD" id="116443"/>
<evidence type="ECO:0000256" key="8">
    <source>
        <dbReference type="ARBA" id="ARBA00022989"/>
    </source>
</evidence>
<feature type="transmembrane region" description="Helical" evidence="23">
    <location>
        <begin position="989"/>
        <end position="1011"/>
    </location>
</feature>
<dbReference type="InterPro" id="IPR015683">
    <property type="entry name" value="Ionotropic_Glu_rcpt"/>
</dbReference>
<evidence type="ECO:0000256" key="3">
    <source>
        <dbReference type="ARBA" id="ARBA00022475"/>
    </source>
</evidence>
<feature type="coiled-coil region" evidence="24">
    <location>
        <begin position="1174"/>
        <end position="1211"/>
    </location>
</feature>
<dbReference type="Proteomes" id="UP000515145">
    <property type="component" value="Chromosome 12"/>
</dbReference>
<sequence length="1238" mass="138057">MKLVMVRMFCPAARPGTGMSRPVCLILCILPFLPSSINSHPQPCQVLKQIGHTVRVGALYIQPRLLSATADINYEHWKSELSLTEDRELELRKQAKAGYGSLRTRVTVSSHRDTNKSKNQARQLENVSKDKRLFAPRDSVLFAVEALNREGLLPYNLTLELVMAVGFAPGELPAFSFSSTGISENEDPLSFVESVCHTVVVQGVSAMLAFPQNRNEFIKLEFISLALQLPVVSVVQKEFSRHSQNPLHFQMVMQTVEAPPSHLLYSLLIMNGWWDISVLLCQEWNISDFLLRIKNNTRFHLGTLVNLTTTTSTSLPSLSSLLSSAVAAGTPLQAEASSLPFLTSTASSSSSTSSSSTPDQLQALMQQLEALREPSSTTGLVTFGCDIRDVHLLWILATRMSLPDFHWVLGDSQNVSELRTEGLPLGLLAHGVMGSASLDHYIHDSLGLVARTVSCAAQENPALALLPGTTNCMDVQQNKSNSGEYLARFLANTSFEGQSGFISRDSYSQNVISEAHHYIWSLQLDPLGQPTWTRLGRWRRGRVLMDQGAWASHPGSRGESDWRRPTRLHMRVVTLVEHPFVFTREVDRDGMCPAGQLCLDPLTNDSLILEELFQNLSGPNGSVPRDLKKCCYGYCIDLLEKLAEDMGFTFDLYIVGDGKYGGFKNGRWTGLVGDLLSGAAHLAVTSFSINSARSQVIDFTSPFFSTSLGILVRTCDTAAPIGAFMWPLHWSMWLGIFVSLHVTAIFLTLYEWHSPFGMTPRGRNRNRVFSFSSALNVCYAILFGRTVAIKPPKCWTGRLLMNLWAIFCLFCLSTYTANLAAVMVGEKTYEQLSGIHDPKLHHPSQGFRFATVRESSAEDYVKKSFPEMHEYMRRYNVPATPDGIDHLKADPQKLDAFIMDKALLDYEVSIDADCKTLTVGKPFAIEGYGIGLPQNSPLTSNISELVSQYKSDGFMDLLHDKWYKVVPCGKRSFAVTETLQMGIKHFSGLFVMLCVGVALSLLTTIAEYIVYKLVIPRVKEPRFKYWLHTSQRLHRAFYSVVIDDKLPTVTKHEKRCNEGNNQSASWNSAESSNCNRQRVLPQEMQNDLEHSSFKDLPSPPPPLLHSHSVQLLEKHLPKVTTSNGPSDLLPRSSGPRHGSERCGLGQGLTQCLGTGIDNSGLGLRVGQNPLVQELSELESQILVIKQQLQSAMRRKRELEQYQSENEQVNQTSSQFTIHPPNQFAQYSQSYQQTNKHTH</sequence>
<comment type="function">
    <text evidence="23">Receptor for glutamate that functions as a ligand-gated ion channel in the central nervous system and plays an important role in excitatory synaptic transmission. L-glutamate acts as an excitatory neurotransmitter at many synapses in the central nervous system.</text>
</comment>
<keyword evidence="29" id="KW-1185">Reference proteome</keyword>
<keyword evidence="7" id="KW-0460">Magnesium</keyword>
<dbReference type="Pfam" id="PF00060">
    <property type="entry name" value="Lig_chan"/>
    <property type="match status" value="1"/>
</dbReference>
<feature type="domain" description="Ionotropic glutamate receptor C-terminal" evidence="27">
    <location>
        <begin position="614"/>
        <end position="965"/>
    </location>
</feature>
<comment type="similarity">
    <text evidence="23">Belongs to the glutamate-gated ion channel (TC 1.A.10.1) family.</text>
</comment>
<feature type="chain" id="PRO_5027580319" description="Glutamate receptor" evidence="26">
    <location>
        <begin position="40"/>
        <end position="1238"/>
    </location>
</feature>
<evidence type="ECO:0000256" key="14">
    <source>
        <dbReference type="ARBA" id="ARBA00023180"/>
    </source>
</evidence>
<dbReference type="SUPFAM" id="SSF53850">
    <property type="entry name" value="Periplasmic binding protein-like II"/>
    <property type="match status" value="1"/>
</dbReference>
<evidence type="ECO:0000259" key="28">
    <source>
        <dbReference type="SMART" id="SM00918"/>
    </source>
</evidence>
<evidence type="ECO:0000256" key="9">
    <source>
        <dbReference type="ARBA" id="ARBA00023018"/>
    </source>
</evidence>
<feature type="transmembrane region" description="Helical" evidence="23">
    <location>
        <begin position="730"/>
        <end position="750"/>
    </location>
</feature>
<dbReference type="SMART" id="SM00918">
    <property type="entry name" value="Lig_chan-Glu_bd"/>
    <property type="match status" value="1"/>
</dbReference>
<dbReference type="PRINTS" id="PR00177">
    <property type="entry name" value="NMDARECEPTOR"/>
</dbReference>
<feature type="site" description="Crucial to convey clamshell closure to channel opening" evidence="21">
    <location>
        <position position="832"/>
    </location>
</feature>
<evidence type="ECO:0000256" key="25">
    <source>
        <dbReference type="SAM" id="MobiDB-lite"/>
    </source>
</evidence>
<evidence type="ECO:0000256" key="2">
    <source>
        <dbReference type="ARBA" id="ARBA00022448"/>
    </source>
</evidence>
<evidence type="ECO:0000256" key="20">
    <source>
        <dbReference type="PIRSR" id="PIRSR601508-1"/>
    </source>
</evidence>
<dbReference type="InterPro" id="IPR028082">
    <property type="entry name" value="Peripla_BP_I"/>
</dbReference>
<evidence type="ECO:0000256" key="10">
    <source>
        <dbReference type="ARBA" id="ARBA00023065"/>
    </source>
</evidence>
<comment type="catalytic activity">
    <reaction evidence="19">
        <text>Ca(2+)(in) = Ca(2+)(out)</text>
        <dbReference type="Rhea" id="RHEA:29671"/>
        <dbReference type="ChEBI" id="CHEBI:29108"/>
    </reaction>
</comment>
<evidence type="ECO:0000313" key="30">
    <source>
        <dbReference type="RefSeq" id="XP_028273280.1"/>
    </source>
</evidence>
<dbReference type="PANTHER" id="PTHR18966">
    <property type="entry name" value="IONOTROPIC GLUTAMATE RECEPTOR"/>
    <property type="match status" value="1"/>
</dbReference>
<keyword evidence="12 22" id="KW-1015">Disulfide bond</keyword>
<evidence type="ECO:0000259" key="27">
    <source>
        <dbReference type="SMART" id="SM00079"/>
    </source>
</evidence>
<dbReference type="AlphaFoldDB" id="A0A6P7J9G6"/>
<evidence type="ECO:0000256" key="17">
    <source>
        <dbReference type="ARBA" id="ARBA00023303"/>
    </source>
</evidence>
<keyword evidence="4 23" id="KW-0812">Transmembrane</keyword>
<dbReference type="GeneID" id="114443448"/>
<feature type="site" description="Interaction with the cone snail toxin Con-ikot-ikot" evidence="21">
    <location>
        <position position="862"/>
    </location>
</feature>
<evidence type="ECO:0000256" key="1">
    <source>
        <dbReference type="ARBA" id="ARBA00004651"/>
    </source>
</evidence>
<feature type="transmembrane region" description="Helical" evidence="23">
    <location>
        <begin position="801"/>
        <end position="824"/>
    </location>
</feature>
<dbReference type="GO" id="GO:0038023">
    <property type="term" value="F:signaling receptor activity"/>
    <property type="evidence" value="ECO:0007669"/>
    <property type="project" value="InterPro"/>
</dbReference>
<feature type="binding site" evidence="20">
    <location>
        <position position="688"/>
    </location>
    <ligand>
        <name>L-glutamate</name>
        <dbReference type="ChEBI" id="CHEBI:29985"/>
    </ligand>
</feature>
<reference evidence="30" key="1">
    <citation type="submission" date="2025-08" db="UniProtKB">
        <authorList>
            <consortium name="RefSeq"/>
        </authorList>
    </citation>
    <scope>IDENTIFICATION</scope>
</reference>